<keyword evidence="2" id="KW-0004">4Fe-4S</keyword>
<dbReference type="Gene3D" id="2.40.40.20">
    <property type="match status" value="1"/>
</dbReference>
<evidence type="ECO:0000256" key="3">
    <source>
        <dbReference type="ARBA" id="ARBA00022505"/>
    </source>
</evidence>
<comment type="caution">
    <text evidence="11">The sequence shown here is derived from an EMBL/GenBank/DDBJ whole genome shotgun (WGS) entry which is preliminary data.</text>
</comment>
<dbReference type="AlphaFoldDB" id="A0A6H3FBX2"/>
<evidence type="ECO:0000256" key="4">
    <source>
        <dbReference type="ARBA" id="ARBA00022723"/>
    </source>
</evidence>
<keyword evidence="7" id="KW-0408">Iron</keyword>
<feature type="signal peptide" evidence="9">
    <location>
        <begin position="1"/>
        <end position="28"/>
    </location>
</feature>
<dbReference type="Gene3D" id="3.40.50.740">
    <property type="match status" value="1"/>
</dbReference>
<evidence type="ECO:0000313" key="11">
    <source>
        <dbReference type="EMBL" id="TBH80559.1"/>
    </source>
</evidence>
<evidence type="ECO:0000256" key="8">
    <source>
        <dbReference type="ARBA" id="ARBA00023014"/>
    </source>
</evidence>
<evidence type="ECO:0000259" key="10">
    <source>
        <dbReference type="PROSITE" id="PS51669"/>
    </source>
</evidence>
<keyword evidence="12" id="KW-1185">Reference proteome</keyword>
<dbReference type="InterPro" id="IPR006656">
    <property type="entry name" value="Mopterin_OxRdtase"/>
</dbReference>
<keyword evidence="5 9" id="KW-0732">Signal</keyword>
<dbReference type="PANTHER" id="PTHR43742">
    <property type="entry name" value="TRIMETHYLAMINE-N-OXIDE REDUCTASE"/>
    <property type="match status" value="1"/>
</dbReference>
<dbReference type="Gene3D" id="3.40.228.10">
    <property type="entry name" value="Dimethylsulfoxide Reductase, domain 2"/>
    <property type="match status" value="1"/>
</dbReference>
<keyword evidence="8" id="KW-0411">Iron-sulfur</keyword>
<dbReference type="InterPro" id="IPR006657">
    <property type="entry name" value="MoPterin_dinucl-bd_dom"/>
</dbReference>
<evidence type="ECO:0000256" key="1">
    <source>
        <dbReference type="ARBA" id="ARBA00010312"/>
    </source>
</evidence>
<evidence type="ECO:0000256" key="5">
    <source>
        <dbReference type="ARBA" id="ARBA00022729"/>
    </source>
</evidence>
<evidence type="ECO:0000256" key="6">
    <source>
        <dbReference type="ARBA" id="ARBA00023002"/>
    </source>
</evidence>
<dbReference type="EMBL" id="SIXC01000005">
    <property type="protein sequence ID" value="TBH80559.1"/>
    <property type="molecule type" value="Genomic_DNA"/>
</dbReference>
<sequence>MDAKKRKFLGTGAALLGAGALAAASAGAGKNVLDGIMRGTAGIPVRDPVNKNALEPEYSVDAQGQVSPGQGVRTAFNLCWGCTTLCGVRLHIDAGKEQVTRVAGNPYNPLASSHALPMQTPVSEALRALSARADAPESPLAGHSGRAAVCGRGAAMTDAQTNPFRVRQCLKRVGKRGEGRWKSISFEQLVEEVVEGGDLFGEGPVDGLRAIRETPGPANPEHPEFGPHANRLLLTYAFDDGREVFFFQRFGIQSYGTRNFGKHGAYCGLSFRMGSGMALNNLATNTHAKPDFEHCEFALFWGTAPAQAGNPFNRSARMVAEARTLGNLHYVVIDPVLRLSVTDAARDRARWVPVRPGTDAALALGMIRWILENARHDAAFLSHPTLEAATSAGEAAFSNATHLVCLSGPQQNKILRLPPTGQKGPDGTPLPGEPLVMSLQGELTPAGQCPTAALFFRGEVTLPDGTTATAATALQLLKEEACAHSLDEYAALCGVPRATIEDLAREFTAHGKRAVVDVHGGMMSLSGMNATFAALTLNTLIGNLNVKGGVAVPPPNFHKAAYTGPRYDLNNFPGKKGPQGFPANRCRAPYEKSTAFRKRKAAGLNPYPADSPWFPLTPPNMPGEHLLGHANGYPFTFKAWINWTGNVLYGHGGLHKVMDPLLREPKNLPLIIGIDAFHNETNAYADYLVPDPCMYEGWGGFAGAWCGVLTRMSTARWPAVAPSQQKTAEGQPVCMEQFLIAVARRMDLPGFGDKAIPGADGALHPLNTPQDYYLRLAANMAFGKGQVQAAPSAEDTRLSGIGRILPDITAVLPPEERGPVARIYSRGGLFAPFAASYDGDKLGSRWTRALCVYNEDAAKAVHWQTGRHYSGLPTLRTGEFSDGTPLRQHWSERDYPLLMISFKSNLINSYAIVSPRLRTIKPVNMVLLHPHDARALGVLQGERVRLVSPGGATEAQVTVTETVMPGVVAVEHGFGHKALGAADVWVDGRRIPAVPGCGTGMNLNDLVPGDPSRKGVTALTESDSGSAVRQGIPVRVERLRG</sequence>
<dbReference type="PANTHER" id="PTHR43742:SF9">
    <property type="entry name" value="TETRATHIONATE REDUCTASE SUBUNIT A"/>
    <property type="match status" value="1"/>
</dbReference>
<keyword evidence="3" id="KW-0500">Molybdenum</keyword>
<dbReference type="Proteomes" id="UP000292919">
    <property type="component" value="Unassembled WGS sequence"/>
</dbReference>
<evidence type="ECO:0000256" key="7">
    <source>
        <dbReference type="ARBA" id="ARBA00023004"/>
    </source>
</evidence>
<dbReference type="GO" id="GO:0043546">
    <property type="term" value="F:molybdopterin cofactor binding"/>
    <property type="evidence" value="ECO:0007669"/>
    <property type="project" value="InterPro"/>
</dbReference>
<keyword evidence="6" id="KW-0560">Oxidoreductase</keyword>
<dbReference type="InterPro" id="IPR050612">
    <property type="entry name" value="Prok_Mopterin_Oxidored"/>
</dbReference>
<name>A0A6H3FBX2_9BACT</name>
<accession>A0A6H3FBX2</accession>
<dbReference type="PROSITE" id="PS51318">
    <property type="entry name" value="TAT"/>
    <property type="match status" value="1"/>
</dbReference>
<evidence type="ECO:0000313" key="12">
    <source>
        <dbReference type="Proteomes" id="UP000292919"/>
    </source>
</evidence>
<feature type="domain" description="4Fe-4S Mo/W bis-MGD-type" evidence="10">
    <location>
        <begin position="72"/>
        <end position="137"/>
    </location>
</feature>
<dbReference type="SUPFAM" id="SSF50692">
    <property type="entry name" value="ADC-like"/>
    <property type="match status" value="1"/>
</dbReference>
<organism evidence="11 12">
    <name type="scientific">Desulfovibrio legallii</name>
    <dbReference type="NCBI Taxonomy" id="571438"/>
    <lineage>
        <taxon>Bacteria</taxon>
        <taxon>Pseudomonadati</taxon>
        <taxon>Thermodesulfobacteriota</taxon>
        <taxon>Desulfovibrionia</taxon>
        <taxon>Desulfovibrionales</taxon>
        <taxon>Desulfovibrionaceae</taxon>
        <taxon>Desulfovibrio</taxon>
    </lineage>
</organism>
<dbReference type="SMART" id="SM00926">
    <property type="entry name" value="Molybdop_Fe4S4"/>
    <property type="match status" value="1"/>
</dbReference>
<protein>
    <submittedName>
        <fullName evidence="11">Tetrathionate reductase subunit TtrA</fullName>
    </submittedName>
</protein>
<evidence type="ECO:0000256" key="9">
    <source>
        <dbReference type="SAM" id="SignalP"/>
    </source>
</evidence>
<dbReference type="PROSITE" id="PS51669">
    <property type="entry name" value="4FE4S_MOW_BIS_MGD"/>
    <property type="match status" value="1"/>
</dbReference>
<dbReference type="Pfam" id="PF00384">
    <property type="entry name" value="Molybdopterin"/>
    <property type="match status" value="1"/>
</dbReference>
<feature type="chain" id="PRO_5026002322" evidence="9">
    <location>
        <begin position="29"/>
        <end position="1041"/>
    </location>
</feature>
<dbReference type="GO" id="GO:0016491">
    <property type="term" value="F:oxidoreductase activity"/>
    <property type="evidence" value="ECO:0007669"/>
    <property type="project" value="UniProtKB-KW"/>
</dbReference>
<reference evidence="11 12" key="1">
    <citation type="submission" date="2018-12" db="EMBL/GenBank/DDBJ databases">
        <title>First genome draft of Desulfovibrio legallis sp. nov.</title>
        <authorList>
            <person name="Ben Dhia O."/>
            <person name="Najjari A."/>
            <person name="Ferjani R."/>
            <person name="Fhoula I."/>
            <person name="Fardeau M.-L."/>
            <person name="Boudabbous A."/>
            <person name="Ouzari H.I."/>
        </authorList>
    </citation>
    <scope>NUCLEOTIDE SEQUENCE [LARGE SCALE GENOMIC DNA]</scope>
    <source>
        <strain evidence="11 12">H1T</strain>
    </source>
</reference>
<dbReference type="InterPro" id="IPR009010">
    <property type="entry name" value="Asp_de-COase-like_dom_sf"/>
</dbReference>
<keyword evidence="4" id="KW-0479">Metal-binding</keyword>
<dbReference type="InterPro" id="IPR006963">
    <property type="entry name" value="Mopterin_OxRdtase_4Fe-4S_dom"/>
</dbReference>
<dbReference type="GO" id="GO:0046872">
    <property type="term" value="F:metal ion binding"/>
    <property type="evidence" value="ECO:0007669"/>
    <property type="project" value="UniProtKB-KW"/>
</dbReference>
<dbReference type="SUPFAM" id="SSF53706">
    <property type="entry name" value="Formate dehydrogenase/DMSO reductase, domains 1-3"/>
    <property type="match status" value="1"/>
</dbReference>
<dbReference type="Pfam" id="PF01568">
    <property type="entry name" value="Molydop_binding"/>
    <property type="match status" value="1"/>
</dbReference>
<gene>
    <name evidence="11" type="primary">ttrA</name>
    <name evidence="11" type="ORF">EB812_05350</name>
</gene>
<dbReference type="RefSeq" id="WP_130957902.1">
    <property type="nucleotide sequence ID" value="NZ_JBHSHA010000009.1"/>
</dbReference>
<proteinExistence type="inferred from homology"/>
<dbReference type="InterPro" id="IPR006311">
    <property type="entry name" value="TAT_signal"/>
</dbReference>
<evidence type="ECO:0000256" key="2">
    <source>
        <dbReference type="ARBA" id="ARBA00022485"/>
    </source>
</evidence>
<dbReference type="CDD" id="cd02780">
    <property type="entry name" value="MopB_CT_Tetrathionate_Arsenate-R"/>
    <property type="match status" value="1"/>
</dbReference>
<dbReference type="Gene3D" id="3.30.200.210">
    <property type="match status" value="1"/>
</dbReference>
<dbReference type="GO" id="GO:0051539">
    <property type="term" value="F:4 iron, 4 sulfur cluster binding"/>
    <property type="evidence" value="ECO:0007669"/>
    <property type="project" value="UniProtKB-KW"/>
</dbReference>
<dbReference type="InterPro" id="IPR037946">
    <property type="entry name" value="MopB_CT_Tetrathionate"/>
</dbReference>
<comment type="similarity">
    <text evidence="1">Belongs to the prokaryotic molybdopterin-containing oxidoreductase family.</text>
</comment>